<dbReference type="Pfam" id="PF13489">
    <property type="entry name" value="Methyltransf_23"/>
    <property type="match status" value="1"/>
</dbReference>
<proteinExistence type="predicted"/>
<dbReference type="InterPro" id="IPR029063">
    <property type="entry name" value="SAM-dependent_MTases_sf"/>
</dbReference>
<keyword evidence="2" id="KW-1185">Reference proteome</keyword>
<name>A0A1T4MMR8_9BACT</name>
<dbReference type="STRING" id="115783.SAMN02745119_01369"/>
<keyword evidence="1" id="KW-0808">Transferase</keyword>
<keyword evidence="1" id="KW-0489">Methyltransferase</keyword>
<reference evidence="2" key="1">
    <citation type="submission" date="2017-02" db="EMBL/GenBank/DDBJ databases">
        <authorList>
            <person name="Varghese N."/>
            <person name="Submissions S."/>
        </authorList>
    </citation>
    <scope>NUCLEOTIDE SEQUENCE [LARGE SCALE GENOMIC DNA]</scope>
    <source>
        <strain evidence="2">ATCC BAA-34</strain>
    </source>
</reference>
<accession>A0A1T4MMR8</accession>
<dbReference type="GO" id="GO:0008168">
    <property type="term" value="F:methyltransferase activity"/>
    <property type="evidence" value="ECO:0007669"/>
    <property type="project" value="UniProtKB-KW"/>
</dbReference>
<dbReference type="SUPFAM" id="SSF53335">
    <property type="entry name" value="S-adenosyl-L-methionine-dependent methyltransferases"/>
    <property type="match status" value="1"/>
</dbReference>
<dbReference type="AlphaFoldDB" id="A0A1T4MMR8"/>
<evidence type="ECO:0000313" key="2">
    <source>
        <dbReference type="Proteomes" id="UP000190102"/>
    </source>
</evidence>
<gene>
    <name evidence="1" type="ORF">SAMN02745119_01369</name>
</gene>
<organism evidence="1 2">
    <name type="scientific">Trichlorobacter thiogenes</name>
    <dbReference type="NCBI Taxonomy" id="115783"/>
    <lineage>
        <taxon>Bacteria</taxon>
        <taxon>Pseudomonadati</taxon>
        <taxon>Thermodesulfobacteriota</taxon>
        <taxon>Desulfuromonadia</taxon>
        <taxon>Geobacterales</taxon>
        <taxon>Geobacteraceae</taxon>
        <taxon>Trichlorobacter</taxon>
    </lineage>
</organism>
<dbReference type="EMBL" id="FUWR01000005">
    <property type="protein sequence ID" value="SJZ68171.1"/>
    <property type="molecule type" value="Genomic_DNA"/>
</dbReference>
<dbReference type="OrthoDB" id="9791944at2"/>
<sequence length="262" mass="30326">MKCTICGIEGQWSFNALILNKYDVAYYRCQTCGFLHTETPYWLKEAYSDAIVDTDTGLVMRNISTSIKLASLLYCSFDPRGTYIDFAGGYGLLVRLMRDFGFDFYWEDKYCQNLMARGFESSQAQPPVTAVTAFEVLEHLPDPVSFITETLNKFGTKTLIFSTELYSGEFPPPPDWWYYARSNGQHISFFQRSTMEVMAELLGLRYYNIHGLQVFTDQHIKNLSLSRLLTSRLSIPTALYVRRKLGSKMMSDHYRRSEHQLK</sequence>
<dbReference type="Gene3D" id="3.40.50.150">
    <property type="entry name" value="Vaccinia Virus protein VP39"/>
    <property type="match status" value="1"/>
</dbReference>
<dbReference type="Proteomes" id="UP000190102">
    <property type="component" value="Unassembled WGS sequence"/>
</dbReference>
<protein>
    <submittedName>
        <fullName evidence="1">Methyltransferase domain-containing protein</fullName>
    </submittedName>
</protein>
<evidence type="ECO:0000313" key="1">
    <source>
        <dbReference type="EMBL" id="SJZ68171.1"/>
    </source>
</evidence>
<dbReference type="RefSeq" id="WP_078789681.1">
    <property type="nucleotide sequence ID" value="NZ_FUWR01000005.1"/>
</dbReference>
<dbReference type="GO" id="GO:0032259">
    <property type="term" value="P:methylation"/>
    <property type="evidence" value="ECO:0007669"/>
    <property type="project" value="UniProtKB-KW"/>
</dbReference>